<dbReference type="Pfam" id="PF01757">
    <property type="entry name" value="Acyl_transf_3"/>
    <property type="match status" value="1"/>
</dbReference>
<accession>K0V8U6</accession>
<dbReference type="InterPro" id="IPR050879">
    <property type="entry name" value="Acyltransferase_3"/>
</dbReference>
<keyword evidence="3" id="KW-0012">Acyltransferase</keyword>
<feature type="transmembrane region" description="Helical" evidence="1">
    <location>
        <begin position="137"/>
        <end position="155"/>
    </location>
</feature>
<feature type="transmembrane region" description="Helical" evidence="1">
    <location>
        <begin position="167"/>
        <end position="192"/>
    </location>
</feature>
<dbReference type="eggNOG" id="COG1835">
    <property type="taxonomic scope" value="Bacteria"/>
</dbReference>
<keyword evidence="1" id="KW-0812">Transmembrane</keyword>
<gene>
    <name evidence="3" type="ORF">MVAC_06177</name>
</gene>
<name>K0V8U6_MYCVA</name>
<evidence type="ECO:0000313" key="3">
    <source>
        <dbReference type="EMBL" id="EJZ11318.1"/>
    </source>
</evidence>
<dbReference type="GO" id="GO:0016020">
    <property type="term" value="C:membrane"/>
    <property type="evidence" value="ECO:0007669"/>
    <property type="project" value="TreeGrafter"/>
</dbReference>
<dbReference type="RefSeq" id="WP_003929371.1">
    <property type="nucleotide sequence ID" value="NZ_JH814686.1"/>
</dbReference>
<dbReference type="InterPro" id="IPR002656">
    <property type="entry name" value="Acyl_transf_3_dom"/>
</dbReference>
<dbReference type="PATRIC" id="fig|1194972.3.peg.1254"/>
<feature type="domain" description="Acyltransferase 3" evidence="2">
    <location>
        <begin position="1"/>
        <end position="328"/>
    </location>
</feature>
<dbReference type="AlphaFoldDB" id="K0V8U6"/>
<organism evidence="3 4">
    <name type="scientific">Mycolicibacterium vaccae ATCC 25954</name>
    <dbReference type="NCBI Taxonomy" id="1194972"/>
    <lineage>
        <taxon>Bacteria</taxon>
        <taxon>Bacillati</taxon>
        <taxon>Actinomycetota</taxon>
        <taxon>Actinomycetes</taxon>
        <taxon>Mycobacteriales</taxon>
        <taxon>Mycobacteriaceae</taxon>
        <taxon>Mycolicibacterium</taxon>
    </lineage>
</organism>
<feature type="transmembrane region" description="Helical" evidence="1">
    <location>
        <begin position="246"/>
        <end position="266"/>
    </location>
</feature>
<keyword evidence="4" id="KW-1185">Reference proteome</keyword>
<dbReference type="HOGENOM" id="CLU_005679_1_1_11"/>
<evidence type="ECO:0000259" key="2">
    <source>
        <dbReference type="Pfam" id="PF01757"/>
    </source>
</evidence>
<protein>
    <submittedName>
        <fullName evidence="3">Acyltransferase 3</fullName>
    </submittedName>
</protein>
<feature type="transmembrane region" description="Helical" evidence="1">
    <location>
        <begin position="287"/>
        <end position="305"/>
    </location>
</feature>
<sequence length="399" mass="42850">MRAVAVLAVFAHHLWGVPSGGFVGIDVFFVITGFFVTEGLLRAAADEGTPSLRRYYWDRLRRIAPSATLVLAATVVAAVFVLPPPAARDIGIDALFAFFFVANWHSAVTGTDVLSAADTASPLLHYWPLSIEEQFLVLWPLVIVGITAIAVRGAWSHDRWLARIVAATGLLVVTSFAWALFATSASPAWAFLDTAARAWELGVGALLATAVGPLARLPEWLRPVLSWAGVGLIGVSMIALDGSTGFPAPWVLLPVTGAALVIAAGVGQEPTLQGFLRNRAITYVGDLSYSLYLVHWPVIVLLAALMEPNAYYYASVLTLTLGLAVALHHLVENPLRYASRDGWRQAREDMRHGLYHAELRTKIAAVAALVLITLSVISYAMRPDALDSPPPADVGSFSP</sequence>
<feature type="transmembrane region" description="Helical" evidence="1">
    <location>
        <begin position="94"/>
        <end position="117"/>
    </location>
</feature>
<dbReference type="PANTHER" id="PTHR23028:SF53">
    <property type="entry name" value="ACYL_TRANSF_3 DOMAIN-CONTAINING PROTEIN"/>
    <property type="match status" value="1"/>
</dbReference>
<feature type="transmembrane region" description="Helical" evidence="1">
    <location>
        <begin position="311"/>
        <end position="331"/>
    </location>
</feature>
<evidence type="ECO:0000313" key="4">
    <source>
        <dbReference type="Proteomes" id="UP000006072"/>
    </source>
</evidence>
<feature type="transmembrane region" description="Helical" evidence="1">
    <location>
        <begin position="198"/>
        <end position="217"/>
    </location>
</feature>
<dbReference type="GO" id="GO:0016747">
    <property type="term" value="F:acyltransferase activity, transferring groups other than amino-acyl groups"/>
    <property type="evidence" value="ECO:0007669"/>
    <property type="project" value="InterPro"/>
</dbReference>
<keyword evidence="1" id="KW-0472">Membrane</keyword>
<proteinExistence type="predicted"/>
<comment type="caution">
    <text evidence="3">The sequence shown here is derived from an EMBL/GenBank/DDBJ whole genome shotgun (WGS) entry which is preliminary data.</text>
</comment>
<evidence type="ECO:0000256" key="1">
    <source>
        <dbReference type="SAM" id="Phobius"/>
    </source>
</evidence>
<feature type="transmembrane region" description="Helical" evidence="1">
    <location>
        <begin position="224"/>
        <end position="240"/>
    </location>
</feature>
<keyword evidence="1" id="KW-1133">Transmembrane helix</keyword>
<dbReference type="PANTHER" id="PTHR23028">
    <property type="entry name" value="ACETYLTRANSFERASE"/>
    <property type="match status" value="1"/>
</dbReference>
<dbReference type="Proteomes" id="UP000006072">
    <property type="component" value="Unassembled WGS sequence"/>
</dbReference>
<feature type="transmembrane region" description="Helical" evidence="1">
    <location>
        <begin position="63"/>
        <end position="82"/>
    </location>
</feature>
<reference evidence="3 4" key="1">
    <citation type="journal article" date="2012" name="J. Bacteriol.">
        <title>Complete Genome Sequence of Mycobacterium vaccae Type Strain ATCC 25954.</title>
        <authorList>
            <person name="Ho Y.S."/>
            <person name="Adroub S.A."/>
            <person name="Abadi M."/>
            <person name="Al Alwan B."/>
            <person name="Alkhateeb R."/>
            <person name="Gao G."/>
            <person name="Ragab A."/>
            <person name="Ali S."/>
            <person name="van Soolingen D."/>
            <person name="Bitter W."/>
            <person name="Pain A."/>
            <person name="Abdallah A.M."/>
        </authorList>
    </citation>
    <scope>NUCLEOTIDE SEQUENCE [LARGE SCALE GENOMIC DNA]</scope>
    <source>
        <strain evidence="3 4">ATCC 25954</strain>
    </source>
</reference>
<dbReference type="EMBL" id="ALQA01000009">
    <property type="protein sequence ID" value="EJZ11318.1"/>
    <property type="molecule type" value="Genomic_DNA"/>
</dbReference>
<keyword evidence="3" id="KW-0808">Transferase</keyword>
<feature type="transmembrane region" description="Helical" evidence="1">
    <location>
        <begin position="363"/>
        <end position="381"/>
    </location>
</feature>
<dbReference type="GO" id="GO:0009103">
    <property type="term" value="P:lipopolysaccharide biosynthetic process"/>
    <property type="evidence" value="ECO:0007669"/>
    <property type="project" value="TreeGrafter"/>
</dbReference>